<evidence type="ECO:0000313" key="2">
    <source>
        <dbReference type="Proteomes" id="UP000693946"/>
    </source>
</evidence>
<dbReference type="Proteomes" id="UP000693946">
    <property type="component" value="Linkage Group LG20"/>
</dbReference>
<proteinExistence type="predicted"/>
<accession>A0AAV6R7S1</accession>
<protein>
    <submittedName>
        <fullName evidence="1">Uncharacterized protein</fullName>
    </submittedName>
</protein>
<dbReference type="AlphaFoldDB" id="A0AAV6R7S1"/>
<name>A0AAV6R7S1_SOLSE</name>
<evidence type="ECO:0000313" key="1">
    <source>
        <dbReference type="EMBL" id="KAG7500502.1"/>
    </source>
</evidence>
<sequence length="126" mass="14271">MWRPVCVGGSQADESRLHRSGVVCLKSGTDGAVMGSAGRMTTPSPRRRCGRYRTPPMMTCVLIIGSRHIRCSRSHHKSHVETQTFSEKRKQRKLEGKWIGYVGEEKKRLTLSSQPFRSLQDSRRTA</sequence>
<gene>
    <name evidence="1" type="ORF">JOB18_020413</name>
</gene>
<reference evidence="1 2" key="1">
    <citation type="journal article" date="2021" name="Sci. Rep.">
        <title>Chromosome anchoring in Senegalese sole (Solea senegalensis) reveals sex-associated markers and genome rearrangements in flatfish.</title>
        <authorList>
            <person name="Guerrero-Cozar I."/>
            <person name="Gomez-Garrido J."/>
            <person name="Berbel C."/>
            <person name="Martinez-Blanch J.F."/>
            <person name="Alioto T."/>
            <person name="Claros M.G."/>
            <person name="Gagnaire P.A."/>
            <person name="Manchado M."/>
        </authorList>
    </citation>
    <scope>NUCLEOTIDE SEQUENCE [LARGE SCALE GENOMIC DNA]</scope>
    <source>
        <strain evidence="1">Sse05_10M</strain>
    </source>
</reference>
<comment type="caution">
    <text evidence="1">The sequence shown here is derived from an EMBL/GenBank/DDBJ whole genome shotgun (WGS) entry which is preliminary data.</text>
</comment>
<organism evidence="1 2">
    <name type="scientific">Solea senegalensis</name>
    <name type="common">Senegalese sole</name>
    <dbReference type="NCBI Taxonomy" id="28829"/>
    <lineage>
        <taxon>Eukaryota</taxon>
        <taxon>Metazoa</taxon>
        <taxon>Chordata</taxon>
        <taxon>Craniata</taxon>
        <taxon>Vertebrata</taxon>
        <taxon>Euteleostomi</taxon>
        <taxon>Actinopterygii</taxon>
        <taxon>Neopterygii</taxon>
        <taxon>Teleostei</taxon>
        <taxon>Neoteleostei</taxon>
        <taxon>Acanthomorphata</taxon>
        <taxon>Carangaria</taxon>
        <taxon>Pleuronectiformes</taxon>
        <taxon>Pleuronectoidei</taxon>
        <taxon>Soleidae</taxon>
        <taxon>Solea</taxon>
    </lineage>
</organism>
<keyword evidence="2" id="KW-1185">Reference proteome</keyword>
<dbReference type="EMBL" id="JAGKHQ010000013">
    <property type="protein sequence ID" value="KAG7500502.1"/>
    <property type="molecule type" value="Genomic_DNA"/>
</dbReference>